<evidence type="ECO:0000256" key="4">
    <source>
        <dbReference type="ARBA" id="ARBA00023235"/>
    </source>
</evidence>
<gene>
    <name evidence="7" type="ORF">IRY55_10490</name>
</gene>
<dbReference type="GO" id="GO:0008909">
    <property type="term" value="F:isochorismate synthase activity"/>
    <property type="evidence" value="ECO:0007669"/>
    <property type="project" value="UniProtKB-EC"/>
</dbReference>
<keyword evidence="8" id="KW-1185">Reference proteome</keyword>
<dbReference type="Pfam" id="PF00425">
    <property type="entry name" value="Chorismate_bind"/>
    <property type="match status" value="1"/>
</dbReference>
<dbReference type="Proteomes" id="UP000622653">
    <property type="component" value="Unassembled WGS sequence"/>
</dbReference>
<dbReference type="PANTHER" id="PTHR42839">
    <property type="entry name" value="ISOCHORISMATE SYNTHASE ENTC"/>
    <property type="match status" value="1"/>
</dbReference>
<accession>A0A8J7GBE7</accession>
<proteinExistence type="inferred from homology"/>
<dbReference type="EC" id="5.4.4.2" evidence="3"/>
<evidence type="ECO:0000259" key="6">
    <source>
        <dbReference type="Pfam" id="PF00425"/>
    </source>
</evidence>
<dbReference type="InterPro" id="IPR015890">
    <property type="entry name" value="Chorismate_C"/>
</dbReference>
<comment type="catalytic activity">
    <reaction evidence="1">
        <text>chorismate = isochorismate</text>
        <dbReference type="Rhea" id="RHEA:18985"/>
        <dbReference type="ChEBI" id="CHEBI:29748"/>
        <dbReference type="ChEBI" id="CHEBI:29780"/>
        <dbReference type="EC" id="5.4.4.2"/>
    </reaction>
</comment>
<dbReference type="SUPFAM" id="SSF56322">
    <property type="entry name" value="ADC synthase"/>
    <property type="match status" value="1"/>
</dbReference>
<keyword evidence="4 7" id="KW-0413">Isomerase</keyword>
<evidence type="ECO:0000256" key="5">
    <source>
        <dbReference type="ARBA" id="ARBA00041564"/>
    </source>
</evidence>
<evidence type="ECO:0000313" key="8">
    <source>
        <dbReference type="Proteomes" id="UP000622653"/>
    </source>
</evidence>
<dbReference type="EMBL" id="JADKPV010000005">
    <property type="protein sequence ID" value="MBF4501794.1"/>
    <property type="molecule type" value="Genomic_DNA"/>
</dbReference>
<dbReference type="PRINTS" id="PR00095">
    <property type="entry name" value="ANTSNTHASEI"/>
</dbReference>
<dbReference type="Gene3D" id="3.60.120.10">
    <property type="entry name" value="Anthranilate synthase"/>
    <property type="match status" value="1"/>
</dbReference>
<evidence type="ECO:0000313" key="7">
    <source>
        <dbReference type="EMBL" id="MBF4501794.1"/>
    </source>
</evidence>
<dbReference type="InterPro" id="IPR019999">
    <property type="entry name" value="Anth_synth_I-like"/>
</dbReference>
<comment type="caution">
    <text evidence="7">The sequence shown here is derived from an EMBL/GenBank/DDBJ whole genome shotgun (WGS) entry which is preliminary data.</text>
</comment>
<dbReference type="AlphaFoldDB" id="A0A8J7GBE7"/>
<comment type="similarity">
    <text evidence="2">Belongs to the isochorismate synthase family.</text>
</comment>
<evidence type="ECO:0000256" key="2">
    <source>
        <dbReference type="ARBA" id="ARBA00005297"/>
    </source>
</evidence>
<name>A0A8J7GBE7_9BACL</name>
<evidence type="ECO:0000256" key="1">
    <source>
        <dbReference type="ARBA" id="ARBA00000799"/>
    </source>
</evidence>
<organism evidence="7 8">
    <name type="scientific">Savagea serpentis</name>
    <dbReference type="NCBI Taxonomy" id="2785297"/>
    <lineage>
        <taxon>Bacteria</taxon>
        <taxon>Bacillati</taxon>
        <taxon>Bacillota</taxon>
        <taxon>Bacilli</taxon>
        <taxon>Bacillales</taxon>
        <taxon>Caryophanaceae</taxon>
        <taxon>Savagea</taxon>
    </lineage>
</organism>
<dbReference type="InterPro" id="IPR005801">
    <property type="entry name" value="ADC_synthase"/>
</dbReference>
<dbReference type="NCBIfam" id="TIGR00543">
    <property type="entry name" value="isochor_syn"/>
    <property type="match status" value="1"/>
</dbReference>
<dbReference type="GO" id="GO:0009697">
    <property type="term" value="P:salicylic acid biosynthetic process"/>
    <property type="evidence" value="ECO:0007669"/>
    <property type="project" value="TreeGrafter"/>
</dbReference>
<dbReference type="RefSeq" id="WP_194563270.1">
    <property type="nucleotide sequence ID" value="NZ_JADKPV010000005.1"/>
</dbReference>
<sequence length="450" mass="52417">MCKRLTYRQLQQQSDNRRIYQQTMPWNAQDGLSLLKKKSLTEDAFFYWQNENDSVEMIGIGATLLLQSEAEEERFHEIESSVSLLRQRAEDDFLLFGSFTFDAAHEPSPEWDAYENALFIVPTYCIRRDGDVWSKTITVYCEPEEKDELLNQRVEQWEQLQREKEENATFVTYTKLEERQVEQYRESIPQMTSLIREGKAHKVVLARSLRLQFEQHPQIASLMEQLNEQQKNSYRFAFHIDDSTFIGATPERLIKVNHRQANSESIAGSIRRGNTAEEDKKLGESLLADEKNREEHHYVVEMIEPIFQELCETYTMPDRPQLLKMRDIQHLHTPIQGEMKDDVTILQFIERLHPTPALGGVPTKVSLEYIRQFERQDRGLYAAPIGWFDTEGNGEFAVAIRSALLKDNAAYLYAGGGIVADSNVEHEYQETWNKFSPMLRIFGGARENDE</sequence>
<dbReference type="PANTHER" id="PTHR42839:SF1">
    <property type="entry name" value="ISOCHORISMATE SYNTHASE MENF"/>
    <property type="match status" value="1"/>
</dbReference>
<protein>
    <recommendedName>
        <fullName evidence="3">isochorismate synthase</fullName>
        <ecNumber evidence="3">5.4.4.2</ecNumber>
    </recommendedName>
    <alternativeName>
        <fullName evidence="5">Isochorismate mutase</fullName>
    </alternativeName>
</protein>
<dbReference type="InterPro" id="IPR004561">
    <property type="entry name" value="IsoChor_synthase"/>
</dbReference>
<feature type="domain" description="Chorismate-utilising enzyme C-terminal" evidence="6">
    <location>
        <begin position="182"/>
        <end position="434"/>
    </location>
</feature>
<evidence type="ECO:0000256" key="3">
    <source>
        <dbReference type="ARBA" id="ARBA00012824"/>
    </source>
</evidence>
<reference evidence="7" key="1">
    <citation type="submission" date="2020-11" db="EMBL/GenBank/DDBJ databases">
        <title>Multidrug resistant novel bacterium Savagea serpentis sp. nov., isolated from the scats of a vine snake (Ahaetulla nasuta).</title>
        <authorList>
            <person name="Venkata Ramana V."/>
            <person name="Vikas Patil S."/>
            <person name="Yogita Lugani V."/>
        </authorList>
    </citation>
    <scope>NUCLEOTIDE SEQUENCE</scope>
    <source>
        <strain evidence="7">SN6</strain>
    </source>
</reference>